<keyword evidence="4" id="KW-0808">Transferase</keyword>
<evidence type="ECO:0000256" key="1">
    <source>
        <dbReference type="ARBA" id="ARBA00007317"/>
    </source>
</evidence>
<dbReference type="InterPro" id="IPR023213">
    <property type="entry name" value="CAT-like_dom_sf"/>
</dbReference>
<comment type="similarity">
    <text evidence="1 4">Belongs to the 2-oxoacid dehydrogenase family.</text>
</comment>
<evidence type="ECO:0000313" key="10">
    <source>
        <dbReference type="Proteomes" id="UP000032304"/>
    </source>
</evidence>
<evidence type="ECO:0000313" key="9">
    <source>
        <dbReference type="EMBL" id="KJB73415.1"/>
    </source>
</evidence>
<keyword evidence="2 4" id="KW-0450">Lipoyl</keyword>
<dbReference type="Gramene" id="KJB73415">
    <property type="protein sequence ID" value="KJB73415"/>
    <property type="gene ID" value="B456_011G233300"/>
</dbReference>
<dbReference type="GO" id="GO:0005739">
    <property type="term" value="C:mitochondrion"/>
    <property type="evidence" value="ECO:0007669"/>
    <property type="project" value="TreeGrafter"/>
</dbReference>
<evidence type="ECO:0000256" key="5">
    <source>
        <dbReference type="SAM" id="MobiDB-lite"/>
    </source>
</evidence>
<organism evidence="9 10">
    <name type="scientific">Gossypium raimondii</name>
    <name type="common">Peruvian cotton</name>
    <name type="synonym">Gossypium klotzschianum subsp. raimondii</name>
    <dbReference type="NCBI Taxonomy" id="29730"/>
    <lineage>
        <taxon>Eukaryota</taxon>
        <taxon>Viridiplantae</taxon>
        <taxon>Streptophyta</taxon>
        <taxon>Embryophyta</taxon>
        <taxon>Tracheophyta</taxon>
        <taxon>Spermatophyta</taxon>
        <taxon>Magnoliopsida</taxon>
        <taxon>eudicotyledons</taxon>
        <taxon>Gunneridae</taxon>
        <taxon>Pentapetalae</taxon>
        <taxon>rosids</taxon>
        <taxon>malvids</taxon>
        <taxon>Malvales</taxon>
        <taxon>Malvaceae</taxon>
        <taxon>Malvoideae</taxon>
        <taxon>Gossypium</taxon>
    </lineage>
</organism>
<dbReference type="GO" id="GO:0016746">
    <property type="term" value="F:acyltransferase activity"/>
    <property type="evidence" value="ECO:0007669"/>
    <property type="project" value="UniProtKB-KW"/>
</dbReference>
<keyword evidence="4" id="KW-0012">Acyltransferase</keyword>
<dbReference type="InterPro" id="IPR003016">
    <property type="entry name" value="2-oxoA_DH_lipoyl-BS"/>
</dbReference>
<feature type="domain" description="Lipoyl-binding" evidence="7">
    <location>
        <begin position="219"/>
        <end position="289"/>
    </location>
</feature>
<dbReference type="EMBL" id="CM001750">
    <property type="protein sequence ID" value="KJB73415.1"/>
    <property type="molecule type" value="Genomic_DNA"/>
</dbReference>
<dbReference type="OrthoDB" id="537444at2759"/>
<dbReference type="FunFam" id="2.40.50.100:FF:000010">
    <property type="entry name" value="Acetyltransferase component of pyruvate dehydrogenase complex"/>
    <property type="match status" value="2"/>
</dbReference>
<feature type="compositionally biased region" description="Basic and acidic residues" evidence="5">
    <location>
        <begin position="185"/>
        <end position="198"/>
    </location>
</feature>
<feature type="compositionally biased region" description="Polar residues" evidence="5">
    <location>
        <begin position="406"/>
        <end position="417"/>
    </location>
</feature>
<feature type="domain" description="2-oxoacid dehydrogenase acyltransferase catalytic" evidence="6">
    <location>
        <begin position="413"/>
        <end position="642"/>
    </location>
</feature>
<dbReference type="GO" id="GO:0006086">
    <property type="term" value="P:pyruvate decarboxylation to acetyl-CoA"/>
    <property type="evidence" value="ECO:0007669"/>
    <property type="project" value="InterPro"/>
</dbReference>
<dbReference type="Pfam" id="PF00198">
    <property type="entry name" value="2-oxoacid_dh"/>
    <property type="match status" value="1"/>
</dbReference>
<gene>
    <name evidence="9" type="ORF">B456_011G233300</name>
</gene>
<name>A0A0D2VQQ7_GOSRA</name>
<dbReference type="InterPro" id="IPR036625">
    <property type="entry name" value="E3-bd_dom_sf"/>
</dbReference>
<feature type="domain" description="Lipoyl-binding" evidence="7">
    <location>
        <begin position="93"/>
        <end position="165"/>
    </location>
</feature>
<dbReference type="GO" id="GO:0045254">
    <property type="term" value="C:pyruvate dehydrogenase complex"/>
    <property type="evidence" value="ECO:0007669"/>
    <property type="project" value="InterPro"/>
</dbReference>
<proteinExistence type="inferred from homology"/>
<dbReference type="Proteomes" id="UP000032304">
    <property type="component" value="Chromosome 11"/>
</dbReference>
<accession>A0A0D2VQQ7</accession>
<dbReference type="SUPFAM" id="SSF51230">
    <property type="entry name" value="Single hybrid motif"/>
    <property type="match status" value="2"/>
</dbReference>
<dbReference type="Gene3D" id="2.40.50.100">
    <property type="match status" value="2"/>
</dbReference>
<dbReference type="Pfam" id="PF00364">
    <property type="entry name" value="Biotin_lipoyl"/>
    <property type="match status" value="2"/>
</dbReference>
<dbReference type="SUPFAM" id="SSF47005">
    <property type="entry name" value="Peripheral subunit-binding domain of 2-oxo acid dehydrogenase complex"/>
    <property type="match status" value="1"/>
</dbReference>
<evidence type="ECO:0000256" key="3">
    <source>
        <dbReference type="ARBA" id="ARBA00022946"/>
    </source>
</evidence>
<dbReference type="Gene3D" id="3.30.559.10">
    <property type="entry name" value="Chloramphenicol acetyltransferase-like domain"/>
    <property type="match status" value="1"/>
</dbReference>
<evidence type="ECO:0000259" key="7">
    <source>
        <dbReference type="Pfam" id="PF00364"/>
    </source>
</evidence>
<dbReference type="Gene3D" id="4.10.320.10">
    <property type="entry name" value="E3-binding domain"/>
    <property type="match status" value="1"/>
</dbReference>
<dbReference type="SUPFAM" id="SSF52777">
    <property type="entry name" value="CoA-dependent acyltransferases"/>
    <property type="match status" value="1"/>
</dbReference>
<dbReference type="FunFam" id="3.30.559.10:FF:000003">
    <property type="entry name" value="Acetyltransferase component of pyruvate dehydrogenase complex"/>
    <property type="match status" value="1"/>
</dbReference>
<reference evidence="9 10" key="1">
    <citation type="journal article" date="2012" name="Nature">
        <title>Repeated polyploidization of Gossypium genomes and the evolution of spinnable cotton fibres.</title>
        <authorList>
            <person name="Paterson A.H."/>
            <person name="Wendel J.F."/>
            <person name="Gundlach H."/>
            <person name="Guo H."/>
            <person name="Jenkins J."/>
            <person name="Jin D."/>
            <person name="Llewellyn D."/>
            <person name="Showmaker K.C."/>
            <person name="Shu S."/>
            <person name="Udall J."/>
            <person name="Yoo M.J."/>
            <person name="Byers R."/>
            <person name="Chen W."/>
            <person name="Doron-Faigenboim A."/>
            <person name="Duke M.V."/>
            <person name="Gong L."/>
            <person name="Grimwood J."/>
            <person name="Grover C."/>
            <person name="Grupp K."/>
            <person name="Hu G."/>
            <person name="Lee T.H."/>
            <person name="Li J."/>
            <person name="Lin L."/>
            <person name="Liu T."/>
            <person name="Marler B.S."/>
            <person name="Page J.T."/>
            <person name="Roberts A.W."/>
            <person name="Romanel E."/>
            <person name="Sanders W.S."/>
            <person name="Szadkowski E."/>
            <person name="Tan X."/>
            <person name="Tang H."/>
            <person name="Xu C."/>
            <person name="Wang J."/>
            <person name="Wang Z."/>
            <person name="Zhang D."/>
            <person name="Zhang L."/>
            <person name="Ashrafi H."/>
            <person name="Bedon F."/>
            <person name="Bowers J.E."/>
            <person name="Brubaker C.L."/>
            <person name="Chee P.W."/>
            <person name="Das S."/>
            <person name="Gingle A.R."/>
            <person name="Haigler C.H."/>
            <person name="Harker D."/>
            <person name="Hoffmann L.V."/>
            <person name="Hovav R."/>
            <person name="Jones D.C."/>
            <person name="Lemke C."/>
            <person name="Mansoor S."/>
            <person name="ur Rahman M."/>
            <person name="Rainville L.N."/>
            <person name="Rambani A."/>
            <person name="Reddy U.K."/>
            <person name="Rong J.K."/>
            <person name="Saranga Y."/>
            <person name="Scheffler B.E."/>
            <person name="Scheffler J.A."/>
            <person name="Stelly D.M."/>
            <person name="Triplett B.A."/>
            <person name="Van Deynze A."/>
            <person name="Vaslin M.F."/>
            <person name="Waghmare V.N."/>
            <person name="Walford S.A."/>
            <person name="Wright R.J."/>
            <person name="Zaki E.A."/>
            <person name="Zhang T."/>
            <person name="Dennis E.S."/>
            <person name="Mayer K.F."/>
            <person name="Peterson D.G."/>
            <person name="Rokhsar D.S."/>
            <person name="Wang X."/>
            <person name="Schmutz J."/>
        </authorList>
    </citation>
    <scope>NUCLEOTIDE SEQUENCE [LARGE SCALE GENOMIC DNA]</scope>
</reference>
<dbReference type="PROSITE" id="PS00189">
    <property type="entry name" value="LIPOYL"/>
    <property type="match status" value="2"/>
</dbReference>
<evidence type="ECO:0000259" key="6">
    <source>
        <dbReference type="Pfam" id="PF00198"/>
    </source>
</evidence>
<dbReference type="InterPro" id="IPR045257">
    <property type="entry name" value="E2/Pdx1"/>
</dbReference>
<dbReference type="Pfam" id="PF02817">
    <property type="entry name" value="E3_binding"/>
    <property type="match status" value="1"/>
</dbReference>
<feature type="region of interest" description="Disordered" evidence="5">
    <location>
        <begin position="373"/>
        <end position="417"/>
    </location>
</feature>
<dbReference type="InterPro" id="IPR004167">
    <property type="entry name" value="PSBD"/>
</dbReference>
<dbReference type="InterPro" id="IPR011053">
    <property type="entry name" value="Single_hybrid_motif"/>
</dbReference>
<dbReference type="InterPro" id="IPR000089">
    <property type="entry name" value="Biotin_lipoyl"/>
</dbReference>
<comment type="cofactor">
    <cofactor evidence="4">
        <name>(R)-lipoate</name>
        <dbReference type="ChEBI" id="CHEBI:83088"/>
    </cofactor>
</comment>
<dbReference type="CDD" id="cd06849">
    <property type="entry name" value="lipoyl_domain"/>
    <property type="match status" value="2"/>
</dbReference>
<feature type="domain" description="Peripheral subunit-binding (PSBD)" evidence="8">
    <location>
        <begin position="334"/>
        <end position="368"/>
    </location>
</feature>
<dbReference type="PANTHER" id="PTHR23151">
    <property type="entry name" value="DIHYDROLIPOAMIDE ACETYL/SUCCINYL-TRANSFERASE-RELATED"/>
    <property type="match status" value="1"/>
</dbReference>
<keyword evidence="10" id="KW-1185">Reference proteome</keyword>
<evidence type="ECO:0000256" key="4">
    <source>
        <dbReference type="RuleBase" id="RU003423"/>
    </source>
</evidence>
<evidence type="ECO:0000256" key="2">
    <source>
        <dbReference type="ARBA" id="ARBA00022823"/>
    </source>
</evidence>
<protein>
    <recommendedName>
        <fullName evidence="4">Dihydrolipoamide acetyltransferase component of pyruvate dehydrogenase complex</fullName>
        <ecNumber evidence="4">2.3.1.-</ecNumber>
    </recommendedName>
</protein>
<dbReference type="EC" id="2.3.1.-" evidence="4"/>
<dbReference type="InterPro" id="IPR001078">
    <property type="entry name" value="2-oxoacid_DH_actylTfrase"/>
</dbReference>
<dbReference type="AlphaFoldDB" id="A0A0D2VQQ7"/>
<evidence type="ECO:0000259" key="8">
    <source>
        <dbReference type="Pfam" id="PF02817"/>
    </source>
</evidence>
<feature type="region of interest" description="Disordered" evidence="5">
    <location>
        <begin position="176"/>
        <end position="213"/>
    </location>
</feature>
<feature type="compositionally biased region" description="Basic and acidic residues" evidence="5">
    <location>
        <begin position="310"/>
        <end position="329"/>
    </location>
</feature>
<sequence>MALSMAVSRLRNPVLSRALPSLLRARFLSSFASPTPLSRSNVERPFKDWDGSCLSRSNALSTIIGVYGNSSKFKLQIGVRHFSSSDLPEHTVLGMPALSPTMSQGNIAKWKKKEGDKIEPGDILCEIETDKATLEFECLEEGFLAKILVPEGSKDVPVGQPIAVMVEDEENITKIPSTLGAGSDVEEKTAHQDVRNSEKEEEPSSTNIKASDLPPHIVIGMPALSPTMNQGNIFKWTKKEGEKIEVGDIICEIETDKATLEFESLEEGYLAKILAPEGSKDVAVGQPIAITVEDPDDIEAVKTSASGDSAVKKQEPTQNESKSEVREQKSGFTKISPSAKLLISEYGLDASSLKASGPHGTLLKGDVLAAIKSGKGSPKISPSEKSKPSPQTSSQKSPSVRPESKAPQQSDSFEDLPNTQIRKVIARRLLESKQTTPHLYLSSDVVLDPLLSFRKELKEKHDNKVSVNDIVIKAVAVALKNVPEANAYWDVEKGEIILCDSVDISIAVATEKGLMTPIVRNADQKSISSISSEVKQLAEKARAGKLLPNEFQGGTFSISNLGMFPVDQFCAIINPPQAGILAVGRGNKFVEPVVGSDGIERPAVVTKMNLTLSADHRVFDGKVGGAFVSALKANFSDIRRLLL</sequence>
<keyword evidence="3" id="KW-0809">Transit peptide</keyword>
<dbReference type="PANTHER" id="PTHR23151:SF90">
    <property type="entry name" value="DIHYDROLIPOYLLYSINE-RESIDUE ACETYLTRANSFERASE COMPONENT OF PYRUVATE DEHYDROGENASE COMPLEX, MITOCHONDRIAL-RELATED"/>
    <property type="match status" value="1"/>
</dbReference>
<feature type="region of interest" description="Disordered" evidence="5">
    <location>
        <begin position="302"/>
        <end position="332"/>
    </location>
</feature>
<feature type="compositionally biased region" description="Low complexity" evidence="5">
    <location>
        <begin position="388"/>
        <end position="399"/>
    </location>
</feature>